<dbReference type="Pfam" id="PF03914">
    <property type="entry name" value="CBF"/>
    <property type="match status" value="1"/>
</dbReference>
<proteinExistence type="inferred from homology"/>
<protein>
    <submittedName>
        <fullName evidence="4">RNA metabolism protein</fullName>
    </submittedName>
</protein>
<dbReference type="PANTHER" id="PTHR12455:SF0">
    <property type="entry name" value="NUCLEOLAR COMPLEX PROTEIN 4 HOMOLOG"/>
    <property type="match status" value="1"/>
</dbReference>
<feature type="compositionally biased region" description="Basic and acidic residues" evidence="2">
    <location>
        <begin position="572"/>
        <end position="595"/>
    </location>
</feature>
<dbReference type="GO" id="GO:0032040">
    <property type="term" value="C:small-subunit processome"/>
    <property type="evidence" value="ECO:0007669"/>
    <property type="project" value="TreeGrafter"/>
</dbReference>
<dbReference type="AlphaFoldDB" id="A0AAV3PPH2"/>
<organism evidence="4 5">
    <name type="scientific">Lithospermum erythrorhizon</name>
    <name type="common">Purple gromwell</name>
    <name type="synonym">Lithospermum officinale var. erythrorhizon</name>
    <dbReference type="NCBI Taxonomy" id="34254"/>
    <lineage>
        <taxon>Eukaryota</taxon>
        <taxon>Viridiplantae</taxon>
        <taxon>Streptophyta</taxon>
        <taxon>Embryophyta</taxon>
        <taxon>Tracheophyta</taxon>
        <taxon>Spermatophyta</taxon>
        <taxon>Magnoliopsida</taxon>
        <taxon>eudicotyledons</taxon>
        <taxon>Gunneridae</taxon>
        <taxon>Pentapetalae</taxon>
        <taxon>asterids</taxon>
        <taxon>lamiids</taxon>
        <taxon>Boraginales</taxon>
        <taxon>Boraginaceae</taxon>
        <taxon>Boraginoideae</taxon>
        <taxon>Lithospermeae</taxon>
        <taxon>Lithospermum</taxon>
    </lineage>
</organism>
<dbReference type="PANTHER" id="PTHR12455">
    <property type="entry name" value="NUCLEOLAR COMPLEX PROTEIN 4"/>
    <property type="match status" value="1"/>
</dbReference>
<feature type="domain" description="CCAAT-binding factor" evidence="3">
    <location>
        <begin position="326"/>
        <end position="496"/>
    </location>
</feature>
<evidence type="ECO:0000313" key="5">
    <source>
        <dbReference type="Proteomes" id="UP001454036"/>
    </source>
</evidence>
<evidence type="ECO:0000256" key="1">
    <source>
        <dbReference type="ARBA" id="ARBA00007797"/>
    </source>
</evidence>
<dbReference type="InterPro" id="IPR005612">
    <property type="entry name" value="CCAAT-binding_factor"/>
</dbReference>
<dbReference type="Proteomes" id="UP001454036">
    <property type="component" value="Unassembled WGS sequence"/>
</dbReference>
<name>A0AAV3PPH2_LITER</name>
<evidence type="ECO:0000259" key="3">
    <source>
        <dbReference type="Pfam" id="PF03914"/>
    </source>
</evidence>
<dbReference type="InterPro" id="IPR027193">
    <property type="entry name" value="Noc4"/>
</dbReference>
<gene>
    <name evidence="4" type="ORF">LIER_11194</name>
</gene>
<sequence length="595" mass="67018">MLLSELQSLGSQLLSSRAHINNVPVLLNYMTETSAAEHCVESLLSLQAFFTPLVQDLPSKSLKKANHNNPDFIYKAWLRSMFDDFLQSLINITISPIPDPALREVTLDTLMEFVKVSNRGKFHSAVYYKLLHAIVFSSLTVSDILLDVLPSKYFKYIDIRYFTYTSLEKLSQCLVYNSDDRTTNANSEKLPSESMDNSIRNLFHLLSSIPHLQAADSNADHEMWNALGIFVKKDIVIDGKGISKKKNKTQKTGDTSEKVLSAANVSKKIKQKFNKAWILFLGLTLPVDLYKEVLVSLPHDVIPHLSNPIMLCDFLTRSYDVGGVVSVMALHSLFILMTEHGLEYPNFYVKLYALLEPSIFMAKHRAKFFELLDSCLKSPLLPAYLAASFTKKLSRLALNVPPSGGLIVIALIHNLLRRHPSINCLVHQDHVETSEYDSERKEDSLAVASSANTRDRVGVDHFDNEQSDPRETKAMLSSLWEIDTLRHHYCPPVSSFVSSLENDLTVRAKTSEVAVKDFSSASYATIFNGEMRRRIKQVPVAFYSSTPTTLFSDAEFPGWTFNLNNECPVSLNEDKGATRGSEELDPSAKRKRVEH</sequence>
<feature type="region of interest" description="Disordered" evidence="2">
    <location>
        <begin position="571"/>
        <end position="595"/>
    </location>
</feature>
<accession>A0AAV3PPH2</accession>
<dbReference type="GO" id="GO:0042254">
    <property type="term" value="P:ribosome biogenesis"/>
    <property type="evidence" value="ECO:0007669"/>
    <property type="project" value="InterPro"/>
</dbReference>
<evidence type="ECO:0000256" key="2">
    <source>
        <dbReference type="SAM" id="MobiDB-lite"/>
    </source>
</evidence>
<comment type="caution">
    <text evidence="4">The sequence shown here is derived from an EMBL/GenBank/DDBJ whole genome shotgun (WGS) entry which is preliminary data.</text>
</comment>
<evidence type="ECO:0000313" key="4">
    <source>
        <dbReference type="EMBL" id="GAA0152807.1"/>
    </source>
</evidence>
<dbReference type="EMBL" id="BAABME010002053">
    <property type="protein sequence ID" value="GAA0152807.1"/>
    <property type="molecule type" value="Genomic_DNA"/>
</dbReference>
<dbReference type="GO" id="GO:0030692">
    <property type="term" value="C:Noc4p-Nop14p complex"/>
    <property type="evidence" value="ECO:0007669"/>
    <property type="project" value="TreeGrafter"/>
</dbReference>
<keyword evidence="5" id="KW-1185">Reference proteome</keyword>
<reference evidence="4 5" key="1">
    <citation type="submission" date="2024-01" db="EMBL/GenBank/DDBJ databases">
        <title>The complete chloroplast genome sequence of Lithospermum erythrorhizon: insights into the phylogenetic relationship among Boraginaceae species and the maternal lineages of purple gromwells.</title>
        <authorList>
            <person name="Okada T."/>
            <person name="Watanabe K."/>
        </authorList>
    </citation>
    <scope>NUCLEOTIDE SEQUENCE [LARGE SCALE GENOMIC DNA]</scope>
</reference>
<comment type="similarity">
    <text evidence="1">Belongs to the CBF/MAK21 family.</text>
</comment>